<dbReference type="PROSITE" id="PS50110">
    <property type="entry name" value="RESPONSE_REGULATORY"/>
    <property type="match status" value="1"/>
</dbReference>
<dbReference type="EMBL" id="WJJP01000615">
    <property type="protein sequence ID" value="MBD3326661.1"/>
    <property type="molecule type" value="Genomic_DNA"/>
</dbReference>
<gene>
    <name evidence="4" type="ORF">GF339_18905</name>
</gene>
<evidence type="ECO:0000256" key="2">
    <source>
        <dbReference type="PROSITE-ProRule" id="PRU00169"/>
    </source>
</evidence>
<keyword evidence="1 2" id="KW-0597">Phosphoprotein</keyword>
<protein>
    <submittedName>
        <fullName evidence="4">Response regulator</fullName>
    </submittedName>
</protein>
<feature type="non-terminal residue" evidence="4">
    <location>
        <position position="104"/>
    </location>
</feature>
<dbReference type="Proteomes" id="UP000649604">
    <property type="component" value="Unassembled WGS sequence"/>
</dbReference>
<dbReference type="PANTHER" id="PTHR44591">
    <property type="entry name" value="STRESS RESPONSE REGULATOR PROTEIN 1"/>
    <property type="match status" value="1"/>
</dbReference>
<evidence type="ECO:0000313" key="5">
    <source>
        <dbReference type="Proteomes" id="UP000649604"/>
    </source>
</evidence>
<dbReference type="InterPro" id="IPR050595">
    <property type="entry name" value="Bact_response_regulator"/>
</dbReference>
<dbReference type="AlphaFoldDB" id="A0A9D5JZ63"/>
<evidence type="ECO:0000259" key="3">
    <source>
        <dbReference type="PROSITE" id="PS50110"/>
    </source>
</evidence>
<feature type="domain" description="Response regulatory" evidence="3">
    <location>
        <begin position="3"/>
        <end position="104"/>
    </location>
</feature>
<accession>A0A9D5JZ63</accession>
<dbReference type="SUPFAM" id="SSF52172">
    <property type="entry name" value="CheY-like"/>
    <property type="match status" value="1"/>
</dbReference>
<reference evidence="4" key="1">
    <citation type="submission" date="2019-11" db="EMBL/GenBank/DDBJ databases">
        <title>Microbial mats filling the niche in hypersaline microbial mats.</title>
        <authorList>
            <person name="Wong H.L."/>
            <person name="Macleod F.I."/>
            <person name="White R.A. III"/>
            <person name="Burns B.P."/>
        </authorList>
    </citation>
    <scope>NUCLEOTIDE SEQUENCE</scope>
    <source>
        <strain evidence="4">Rbin_158</strain>
    </source>
</reference>
<name>A0A9D5JZ63_9BACT</name>
<proteinExistence type="predicted"/>
<dbReference type="SMART" id="SM00448">
    <property type="entry name" value="REC"/>
    <property type="match status" value="1"/>
</dbReference>
<evidence type="ECO:0000313" key="4">
    <source>
        <dbReference type="EMBL" id="MBD3326661.1"/>
    </source>
</evidence>
<dbReference type="Pfam" id="PF00072">
    <property type="entry name" value="Response_reg"/>
    <property type="match status" value="1"/>
</dbReference>
<dbReference type="InterPro" id="IPR001789">
    <property type="entry name" value="Sig_transdc_resp-reg_receiver"/>
</dbReference>
<comment type="caution">
    <text evidence="4">The sequence shown here is derived from an EMBL/GenBank/DDBJ whole genome shotgun (WGS) entry which is preliminary data.</text>
</comment>
<evidence type="ECO:0000256" key="1">
    <source>
        <dbReference type="ARBA" id="ARBA00022553"/>
    </source>
</evidence>
<dbReference type="InterPro" id="IPR011006">
    <property type="entry name" value="CheY-like_superfamily"/>
</dbReference>
<organism evidence="4 5">
    <name type="scientific">candidate division KSB3 bacterium</name>
    <dbReference type="NCBI Taxonomy" id="2044937"/>
    <lineage>
        <taxon>Bacteria</taxon>
        <taxon>candidate division KSB3</taxon>
    </lineage>
</organism>
<sequence length="104" mass="11908">MKKILIIDDDPDIREVLTTVLEGKYELREAGSREEGEQAVNEFLPDLVILDVMMEKHDSGFEMARGIKQNAKLKDVKILMSTNVDKEMKMDFKKIAGDPDWLPV</sequence>
<dbReference type="PANTHER" id="PTHR44591:SF3">
    <property type="entry name" value="RESPONSE REGULATORY DOMAIN-CONTAINING PROTEIN"/>
    <property type="match status" value="1"/>
</dbReference>
<dbReference type="Gene3D" id="3.40.50.2300">
    <property type="match status" value="1"/>
</dbReference>
<dbReference type="GO" id="GO:0000160">
    <property type="term" value="P:phosphorelay signal transduction system"/>
    <property type="evidence" value="ECO:0007669"/>
    <property type="project" value="InterPro"/>
</dbReference>
<feature type="modified residue" description="4-aspartylphosphate" evidence="2">
    <location>
        <position position="51"/>
    </location>
</feature>